<dbReference type="SUPFAM" id="SSF47027">
    <property type="entry name" value="Acyl-CoA binding protein"/>
    <property type="match status" value="1"/>
</dbReference>
<dbReference type="InterPro" id="IPR035984">
    <property type="entry name" value="Acyl-CoA-binding_sf"/>
</dbReference>
<evidence type="ECO:0000256" key="1">
    <source>
        <dbReference type="ARBA" id="ARBA00005567"/>
    </source>
</evidence>
<sequence>MAAGGHESRSRSIEVTDIEEEWQKAIHFVAKGPSASLQFLSKKPKSLLFAYKAQVLQGPYPSLQLNESTYDDPDLSGKEAAWKTLGDMPKQQAKREFVALLTMLVPNWKQWCNENGSSLVQSGEGEATNILSNFLANGALSLRGKL</sequence>
<evidence type="ECO:0000313" key="4">
    <source>
        <dbReference type="EMBL" id="ERN08770.1"/>
    </source>
</evidence>
<comment type="similarity">
    <text evidence="1">Belongs to the ACBP family.</text>
</comment>
<evidence type="ECO:0000313" key="5">
    <source>
        <dbReference type="Proteomes" id="UP000017836"/>
    </source>
</evidence>
<dbReference type="EMBL" id="KI393256">
    <property type="protein sequence ID" value="ERN08770.1"/>
    <property type="molecule type" value="Genomic_DNA"/>
</dbReference>
<dbReference type="OMA" id="TQVLPEW"/>
<dbReference type="Proteomes" id="UP000017836">
    <property type="component" value="Unassembled WGS sequence"/>
</dbReference>
<keyword evidence="5" id="KW-1185">Reference proteome</keyword>
<dbReference type="Gramene" id="ERN08770">
    <property type="protein sequence ID" value="ERN08770"/>
    <property type="gene ID" value="AMTR_s00017p00249180"/>
</dbReference>
<reference evidence="5" key="1">
    <citation type="journal article" date="2013" name="Science">
        <title>The Amborella genome and the evolution of flowering plants.</title>
        <authorList>
            <consortium name="Amborella Genome Project"/>
        </authorList>
    </citation>
    <scope>NUCLEOTIDE SEQUENCE [LARGE SCALE GENOMIC DNA]</scope>
</reference>
<dbReference type="Pfam" id="PF00887">
    <property type="entry name" value="ACBP"/>
    <property type="match status" value="1"/>
</dbReference>
<dbReference type="GO" id="GO:0000062">
    <property type="term" value="F:fatty-acyl-CoA binding"/>
    <property type="evidence" value="ECO:0007669"/>
    <property type="project" value="InterPro"/>
</dbReference>
<accession>W1PNN0</accession>
<dbReference type="InterPro" id="IPR014352">
    <property type="entry name" value="FERM/acyl-CoA-bd_prot_sf"/>
</dbReference>
<protein>
    <recommendedName>
        <fullName evidence="3">ACB domain-containing protein</fullName>
    </recommendedName>
</protein>
<gene>
    <name evidence="4" type="ORF">AMTR_s00017p00249180</name>
</gene>
<evidence type="ECO:0000256" key="2">
    <source>
        <dbReference type="ARBA" id="ARBA00023121"/>
    </source>
</evidence>
<organism evidence="4 5">
    <name type="scientific">Amborella trichopoda</name>
    <dbReference type="NCBI Taxonomy" id="13333"/>
    <lineage>
        <taxon>Eukaryota</taxon>
        <taxon>Viridiplantae</taxon>
        <taxon>Streptophyta</taxon>
        <taxon>Embryophyta</taxon>
        <taxon>Tracheophyta</taxon>
        <taxon>Spermatophyta</taxon>
        <taxon>Magnoliopsida</taxon>
        <taxon>Amborellales</taxon>
        <taxon>Amborellaceae</taxon>
        <taxon>Amborella</taxon>
    </lineage>
</organism>
<dbReference type="AlphaFoldDB" id="W1PNN0"/>
<dbReference type="Gene3D" id="1.20.80.10">
    <property type="match status" value="1"/>
</dbReference>
<feature type="domain" description="ACB" evidence="3">
    <location>
        <begin position="19"/>
        <end position="101"/>
    </location>
</feature>
<evidence type="ECO:0000259" key="3">
    <source>
        <dbReference type="Pfam" id="PF00887"/>
    </source>
</evidence>
<dbReference type="InterPro" id="IPR000582">
    <property type="entry name" value="Acyl-CoA-binding_protein"/>
</dbReference>
<proteinExistence type="inferred from homology"/>
<dbReference type="eggNOG" id="ENOG502T1CI">
    <property type="taxonomic scope" value="Eukaryota"/>
</dbReference>
<dbReference type="HOGENOM" id="CLU_1779921_0_0_1"/>
<name>W1PNN0_AMBTC</name>
<keyword evidence="2" id="KW-0446">Lipid-binding</keyword>